<reference evidence="3" key="1">
    <citation type="submission" date="2023-10" db="EMBL/GenBank/DDBJ databases">
        <title>Chromosome-level genome of the transformable northern wattle, Acacia crassicarpa.</title>
        <authorList>
            <person name="Massaro I."/>
            <person name="Sinha N.R."/>
            <person name="Poethig S."/>
            <person name="Leichty A.R."/>
        </authorList>
    </citation>
    <scope>NUCLEOTIDE SEQUENCE</scope>
    <source>
        <strain evidence="3">Acra3RX</strain>
        <tissue evidence="3">Leaf</tissue>
    </source>
</reference>
<evidence type="ECO:0000256" key="1">
    <source>
        <dbReference type="SAM" id="MobiDB-lite"/>
    </source>
</evidence>
<feature type="compositionally biased region" description="Basic and acidic residues" evidence="1">
    <location>
        <begin position="379"/>
        <end position="401"/>
    </location>
</feature>
<dbReference type="InterPro" id="IPR012417">
    <property type="entry name" value="CaM-bd_dom_pln"/>
</dbReference>
<feature type="region of interest" description="Disordered" evidence="1">
    <location>
        <begin position="237"/>
        <end position="408"/>
    </location>
</feature>
<dbReference type="GO" id="GO:0005516">
    <property type="term" value="F:calmodulin binding"/>
    <property type="evidence" value="ECO:0007669"/>
    <property type="project" value="InterPro"/>
</dbReference>
<dbReference type="PANTHER" id="PTHR33349:SF20">
    <property type="entry name" value="CHROMO DOMAIN CEC-LIKE PROTEIN"/>
    <property type="match status" value="1"/>
</dbReference>
<feature type="compositionally biased region" description="Basic and acidic residues" evidence="1">
    <location>
        <begin position="254"/>
        <end position="267"/>
    </location>
</feature>
<comment type="caution">
    <text evidence="3">The sequence shown here is derived from an EMBL/GenBank/DDBJ whole genome shotgun (WGS) entry which is preliminary data.</text>
</comment>
<proteinExistence type="predicted"/>
<evidence type="ECO:0000313" key="4">
    <source>
        <dbReference type="Proteomes" id="UP001293593"/>
    </source>
</evidence>
<feature type="compositionally biased region" description="Polar residues" evidence="1">
    <location>
        <begin position="175"/>
        <end position="190"/>
    </location>
</feature>
<feature type="compositionally biased region" description="Polar residues" evidence="1">
    <location>
        <begin position="26"/>
        <end position="45"/>
    </location>
</feature>
<feature type="compositionally biased region" description="Acidic residues" evidence="1">
    <location>
        <begin position="343"/>
        <end position="352"/>
    </location>
</feature>
<feature type="compositionally biased region" description="Basic and acidic residues" evidence="1">
    <location>
        <begin position="238"/>
        <end position="247"/>
    </location>
</feature>
<dbReference type="AlphaFoldDB" id="A0AAE1JPD6"/>
<organism evidence="3 4">
    <name type="scientific">Acacia crassicarpa</name>
    <name type="common">northern wattle</name>
    <dbReference type="NCBI Taxonomy" id="499986"/>
    <lineage>
        <taxon>Eukaryota</taxon>
        <taxon>Viridiplantae</taxon>
        <taxon>Streptophyta</taxon>
        <taxon>Embryophyta</taxon>
        <taxon>Tracheophyta</taxon>
        <taxon>Spermatophyta</taxon>
        <taxon>Magnoliopsida</taxon>
        <taxon>eudicotyledons</taxon>
        <taxon>Gunneridae</taxon>
        <taxon>Pentapetalae</taxon>
        <taxon>rosids</taxon>
        <taxon>fabids</taxon>
        <taxon>Fabales</taxon>
        <taxon>Fabaceae</taxon>
        <taxon>Caesalpinioideae</taxon>
        <taxon>mimosoid clade</taxon>
        <taxon>Acacieae</taxon>
        <taxon>Acacia</taxon>
    </lineage>
</organism>
<feature type="compositionally biased region" description="Basic and acidic residues" evidence="1">
    <location>
        <begin position="357"/>
        <end position="373"/>
    </location>
</feature>
<dbReference type="Proteomes" id="UP001293593">
    <property type="component" value="Unassembled WGS sequence"/>
</dbReference>
<gene>
    <name evidence="3" type="ORF">QN277_017582</name>
</gene>
<sequence>MAISITRARAKESSANEKAKRAPPSGSESTARSPINGTKPATRSISQDHHKAKTSERQVPSYYMKPKTSSSSVSQSQFLKQLKSSSAFQKPSLNRRPSHLKPVSASIPSKPKASKELSSSRPYKALVSRGPPHRTTTLLRTSSNPSPCPPIATTISLKPVSKTTSKTPRAAKPKPSSSRNGTILNKTAPATNKKVADAPVSSKNDPEKSSDAAAEASSLETVTPVIEQVNGVLEVEDNEHQEVEKVSEIPPHVNTKEQHEQQGKFEPDQPQIQADEESPIPGAPEGMPVSVIEVEEAKGGPKEEKTKDESTSEGESNNWKHPEEQPATDGDVEIKEKEKEEGGVIEDEEGENNNEGKTLKEKEGEQTRISEDKTDGDELVAKIEVEEVKTESTPPKEEGKESQAPANVIEETASKLQEMSRNRVKALAGAFQSVINKQTSSK</sequence>
<feature type="compositionally biased region" description="Low complexity" evidence="1">
    <location>
        <begin position="69"/>
        <end position="86"/>
    </location>
</feature>
<dbReference type="PANTHER" id="PTHR33349">
    <property type="entry name" value="EMB|CAB62594.1"/>
    <property type="match status" value="1"/>
</dbReference>
<dbReference type="Pfam" id="PF07839">
    <property type="entry name" value="CaM_binding"/>
    <property type="match status" value="1"/>
</dbReference>
<feature type="compositionally biased region" description="Polar residues" evidence="1">
    <location>
        <begin position="153"/>
        <end position="167"/>
    </location>
</feature>
<feature type="compositionally biased region" description="Low complexity" evidence="1">
    <location>
        <begin position="101"/>
        <end position="111"/>
    </location>
</feature>
<feature type="compositionally biased region" description="Basic and acidic residues" evidence="1">
    <location>
        <begin position="9"/>
        <end position="20"/>
    </location>
</feature>
<accession>A0AAE1JPD6</accession>
<feature type="compositionally biased region" description="Polar residues" evidence="1">
    <location>
        <begin position="134"/>
        <end position="145"/>
    </location>
</feature>
<dbReference type="EMBL" id="JAWXYG010000004">
    <property type="protein sequence ID" value="KAK4274350.1"/>
    <property type="molecule type" value="Genomic_DNA"/>
</dbReference>
<feature type="compositionally biased region" description="Basic and acidic residues" evidence="1">
    <location>
        <begin position="295"/>
        <end position="310"/>
    </location>
</feature>
<name>A0AAE1JPD6_9FABA</name>
<keyword evidence="4" id="KW-1185">Reference proteome</keyword>
<feature type="region of interest" description="Disordered" evidence="1">
    <location>
        <begin position="1"/>
        <end position="222"/>
    </location>
</feature>
<feature type="compositionally biased region" description="Basic and acidic residues" evidence="1">
    <location>
        <begin position="332"/>
        <end position="342"/>
    </location>
</feature>
<evidence type="ECO:0000259" key="2">
    <source>
        <dbReference type="Pfam" id="PF07839"/>
    </source>
</evidence>
<feature type="domain" description="Calmodulin-binding" evidence="2">
    <location>
        <begin position="352"/>
        <end position="435"/>
    </location>
</feature>
<feature type="compositionally biased region" description="Basic and acidic residues" evidence="1">
    <location>
        <begin position="46"/>
        <end position="56"/>
    </location>
</feature>
<protein>
    <recommendedName>
        <fullName evidence="2">Calmodulin-binding domain-containing protein</fullName>
    </recommendedName>
</protein>
<evidence type="ECO:0000313" key="3">
    <source>
        <dbReference type="EMBL" id="KAK4274350.1"/>
    </source>
</evidence>